<proteinExistence type="predicted"/>
<dbReference type="Proteomes" id="UP000855421">
    <property type="component" value="Unassembled WGS sequence"/>
</dbReference>
<evidence type="ECO:0000313" key="2">
    <source>
        <dbReference type="EMBL" id="MBO3415645.1"/>
    </source>
</evidence>
<evidence type="ECO:0000313" key="4">
    <source>
        <dbReference type="Proteomes" id="UP000247117"/>
    </source>
</evidence>
<protein>
    <submittedName>
        <fullName evidence="1">Uncharacterized protein</fullName>
    </submittedName>
</protein>
<sequence length="199" mass="24043">MLISFSRFGEEIKHNNNTLREFIEDVINKTEDKELKAFRVTLKQEFENKRNLILYFQNGKLKSHHTTWKEFDYNKVLDFQIGNIYSCKLIEVEDIISIDDDYREDFEKRIYKVSRKPLRFSSRYRDDKYGLKEFEDYDNMQRFIDSEYTDIEDIVKVLCEINLTNNELISSLQSSVNKLNKDVYILKQQMKWLSNNKGL</sequence>
<dbReference type="EMBL" id="JAENRE010000001">
    <property type="protein sequence ID" value="MBO3415645.1"/>
    <property type="molecule type" value="Genomic_DNA"/>
</dbReference>
<gene>
    <name evidence="3" type="ORF">CYK91_04400</name>
    <name evidence="1" type="ORF">I9063_002342</name>
    <name evidence="2" type="ORF">JJB78_03790</name>
</gene>
<reference evidence="1" key="2">
    <citation type="journal article" date="2018" name="Genome Biol.">
        <title>SKESA: strategic k-mer extension for scrupulous assemblies.</title>
        <authorList>
            <person name="Souvorov A."/>
            <person name="Agarwala R."/>
            <person name="Lipman D.J."/>
        </authorList>
    </citation>
    <scope>NUCLEOTIDE SEQUENCE</scope>
    <source>
        <strain evidence="1">C25</strain>
    </source>
</reference>
<dbReference type="RefSeq" id="WP_057232784.1">
    <property type="nucleotide sequence ID" value="NZ_CATNYE010000003.1"/>
</dbReference>
<evidence type="ECO:0000313" key="3">
    <source>
        <dbReference type="EMBL" id="PWX42386.1"/>
    </source>
</evidence>
<accession>A0AAN5NB34</accession>
<reference evidence="2 5" key="4">
    <citation type="submission" date="2020-12" db="EMBL/GenBank/DDBJ databases">
        <title>Comparative genomics of Clostridium perfringens reveals patterns of host-associated phylogenetic clades and virulence factors.</title>
        <authorList>
            <person name="Smith A.H."/>
            <person name="Geier R."/>
        </authorList>
    </citation>
    <scope>NUCLEOTIDE SEQUENCE [LARGE SCALE GENOMIC DNA]</scope>
    <source>
        <strain evidence="2 5">CHD15829P</strain>
    </source>
</reference>
<dbReference type="EMBL" id="DACTBT010000017">
    <property type="protein sequence ID" value="HAT4298958.1"/>
    <property type="molecule type" value="Genomic_DNA"/>
</dbReference>
<dbReference type="Proteomes" id="UP000247117">
    <property type="component" value="Unassembled WGS sequence"/>
</dbReference>
<name>A0AAN5NB34_CLOPF</name>
<comment type="caution">
    <text evidence="1">The sequence shown here is derived from an EMBL/GenBank/DDBJ whole genome shotgun (WGS) entry which is preliminary data.</text>
</comment>
<organism evidence="1 6">
    <name type="scientific">Clostridium perfringens</name>
    <dbReference type="NCBI Taxonomy" id="1502"/>
    <lineage>
        <taxon>Bacteria</taxon>
        <taxon>Bacillati</taxon>
        <taxon>Bacillota</taxon>
        <taxon>Clostridia</taxon>
        <taxon>Eubacteriales</taxon>
        <taxon>Clostridiaceae</taxon>
        <taxon>Clostridium</taxon>
    </lineage>
</organism>
<evidence type="ECO:0000313" key="1">
    <source>
        <dbReference type="EMBL" id="HAT4298958.1"/>
    </source>
</evidence>
<reference evidence="3 4" key="1">
    <citation type="journal article" date="2018" name="BMC Genomics">
        <title>Whole genome analysis reveals the diversity and evolutionary relationships between necrotic enteritis-causing strains of Clostridium perfringens.</title>
        <authorList>
            <person name="Lacey J.A."/>
            <person name="Allnutt T.R."/>
            <person name="Vezina B."/>
            <person name="Van T.T.H."/>
            <person name="Stent T."/>
            <person name="Han X."/>
            <person name="Rood J.I."/>
            <person name="Wade B."/>
            <person name="Keyburn A.L."/>
            <person name="Seeman T."/>
            <person name="Chen H."/>
            <person name="Haring V."/>
            <person name="Johanesen P.A."/>
            <person name="Lyras D."/>
            <person name="Moore R.J."/>
        </authorList>
    </citation>
    <scope>NUCLEOTIDE SEQUENCE [LARGE SCALE GENOMIC DNA]</scope>
    <source>
        <strain evidence="3 4">EUR-NE15</strain>
    </source>
</reference>
<dbReference type="EMBL" id="PJTB01000001">
    <property type="protein sequence ID" value="PWX42386.1"/>
    <property type="molecule type" value="Genomic_DNA"/>
</dbReference>
<evidence type="ECO:0000313" key="5">
    <source>
        <dbReference type="Proteomes" id="UP000668358"/>
    </source>
</evidence>
<reference evidence="1" key="3">
    <citation type="submission" date="2020-07" db="EMBL/GenBank/DDBJ databases">
        <authorList>
            <consortium name="NCBI Pathogen Detection Project"/>
        </authorList>
    </citation>
    <scope>NUCLEOTIDE SEQUENCE</scope>
    <source>
        <strain evidence="1">C25</strain>
    </source>
</reference>
<dbReference type="Proteomes" id="UP000668358">
    <property type="component" value="Unassembled WGS sequence"/>
</dbReference>
<dbReference type="AlphaFoldDB" id="A0AAN5NB34"/>
<evidence type="ECO:0000313" key="6">
    <source>
        <dbReference type="Proteomes" id="UP000855421"/>
    </source>
</evidence>